<dbReference type="SUPFAM" id="SSF53137">
    <property type="entry name" value="Translational machinery components"/>
    <property type="match status" value="1"/>
</dbReference>
<evidence type="ECO:0000313" key="2">
    <source>
        <dbReference type="EMBL" id="PFG17478.1"/>
    </source>
</evidence>
<keyword evidence="3" id="KW-1185">Reference proteome</keyword>
<dbReference type="Pfam" id="PF18859">
    <property type="entry name" value="acVLRF1"/>
    <property type="match status" value="1"/>
</dbReference>
<organism evidence="2 3">
    <name type="scientific">Propionicimonas paludicola</name>
    <dbReference type="NCBI Taxonomy" id="185243"/>
    <lineage>
        <taxon>Bacteria</taxon>
        <taxon>Bacillati</taxon>
        <taxon>Actinomycetota</taxon>
        <taxon>Actinomycetes</taxon>
        <taxon>Propionibacteriales</taxon>
        <taxon>Nocardioidaceae</taxon>
        <taxon>Propionicimonas</taxon>
    </lineage>
</organism>
<dbReference type="OrthoDB" id="3728778at2"/>
<gene>
    <name evidence="2" type="ORF">ATK74_2049</name>
</gene>
<sequence>MSDTQMARLVPVAPERLAGWLTGFTDRHGRPELRLAPDALHLDAPDGARAAVRLPWGPLPGLDPLAELVADALRPRLVGGLIVRRRAHAIGIFSGAELITGHHASHYVQGRTKAGGWSQQRYARRRANQADHAFSAAADDVAAILLPEAGRLDAVVAGGDAAAVNEVLSRPEFEPLRQLRVGSVLPVPDPNRTVLVGFGQQLRQVRIGLNELA</sequence>
<evidence type="ECO:0000259" key="1">
    <source>
        <dbReference type="Pfam" id="PF18859"/>
    </source>
</evidence>
<evidence type="ECO:0000313" key="3">
    <source>
        <dbReference type="Proteomes" id="UP000226079"/>
    </source>
</evidence>
<name>A0A2A9CSY7_9ACTN</name>
<dbReference type="RefSeq" id="WP_098460903.1">
    <property type="nucleotide sequence ID" value="NZ_PDJC01000001.1"/>
</dbReference>
<comment type="caution">
    <text evidence="2">The sequence shown here is derived from an EMBL/GenBank/DDBJ whole genome shotgun (WGS) entry which is preliminary data.</text>
</comment>
<proteinExistence type="predicted"/>
<dbReference type="AlphaFoldDB" id="A0A2A9CSY7"/>
<dbReference type="NCBIfam" id="NF041024">
    <property type="entry name" value="acVLRF1_NCBI"/>
    <property type="match status" value="1"/>
</dbReference>
<dbReference type="Proteomes" id="UP000226079">
    <property type="component" value="Unassembled WGS sequence"/>
</dbReference>
<reference evidence="2 3" key="1">
    <citation type="submission" date="2017-10" db="EMBL/GenBank/DDBJ databases">
        <title>Sequencing the genomes of 1000 actinobacteria strains.</title>
        <authorList>
            <person name="Klenk H.-P."/>
        </authorList>
    </citation>
    <scope>NUCLEOTIDE SEQUENCE [LARGE SCALE GENOMIC DNA]</scope>
    <source>
        <strain evidence="2 3">DSM 15597</strain>
    </source>
</reference>
<dbReference type="EMBL" id="PDJC01000001">
    <property type="protein sequence ID" value="PFG17478.1"/>
    <property type="molecule type" value="Genomic_DNA"/>
</dbReference>
<feature type="domain" description="Actinobacteria/chloroflexi VLRF1 release factor" evidence="1">
    <location>
        <begin position="78"/>
        <end position="207"/>
    </location>
</feature>
<dbReference type="Gene3D" id="3.30.420.60">
    <property type="entry name" value="eRF1 domain 2"/>
    <property type="match status" value="1"/>
</dbReference>
<accession>A0A2A9CSY7</accession>
<dbReference type="InterPro" id="IPR042226">
    <property type="entry name" value="eFR1_2_sf"/>
</dbReference>
<dbReference type="InterPro" id="IPR040783">
    <property type="entry name" value="VLRF1"/>
</dbReference>
<protein>
    <recommendedName>
        <fullName evidence="1">Actinobacteria/chloroflexi VLRF1 release factor domain-containing protein</fullName>
    </recommendedName>
</protein>